<dbReference type="VEuPathDB" id="AmoebaDB:ENU1_082290"/>
<evidence type="ECO:0000256" key="1">
    <source>
        <dbReference type="SAM" id="MobiDB-lite"/>
    </source>
</evidence>
<proteinExistence type="predicted"/>
<organism evidence="2 3">
    <name type="scientific">Entamoeba nuttalli (strain P19)</name>
    <name type="common">Amoeba</name>
    <dbReference type="NCBI Taxonomy" id="1076696"/>
    <lineage>
        <taxon>Eukaryota</taxon>
        <taxon>Amoebozoa</taxon>
        <taxon>Evosea</taxon>
        <taxon>Archamoebae</taxon>
        <taxon>Mastigamoebida</taxon>
        <taxon>Entamoebidae</taxon>
        <taxon>Entamoeba</taxon>
    </lineage>
</organism>
<dbReference type="RefSeq" id="XP_008856970.1">
    <property type="nucleotide sequence ID" value="XM_008858748.1"/>
</dbReference>
<accession>K2GDS9</accession>
<evidence type="ECO:0000313" key="3">
    <source>
        <dbReference type="Proteomes" id="UP000006769"/>
    </source>
</evidence>
<dbReference type="Proteomes" id="UP000006769">
    <property type="component" value="Unassembled WGS sequence"/>
</dbReference>
<reference evidence="2 3" key="1">
    <citation type="submission" date="2011-11" db="EMBL/GenBank/DDBJ databases">
        <authorList>
            <person name="Hannick L."/>
            <person name="Karamycheva S."/>
            <person name="Lorenzi H."/>
            <person name="Caler E."/>
        </authorList>
    </citation>
    <scope>NUCLEOTIDE SEQUENCE [LARGE SCALE GENOMIC DNA]</scope>
    <source>
        <strain evidence="2 3">P19</strain>
    </source>
</reference>
<dbReference type="EMBL" id="JH926538">
    <property type="protein sequence ID" value="EKE40696.1"/>
    <property type="molecule type" value="Genomic_DNA"/>
</dbReference>
<evidence type="ECO:0000313" key="2">
    <source>
        <dbReference type="EMBL" id="EKE40696.1"/>
    </source>
</evidence>
<feature type="compositionally biased region" description="Basic residues" evidence="1">
    <location>
        <begin position="24"/>
        <end position="39"/>
    </location>
</feature>
<dbReference type="AlphaFoldDB" id="K2GDS9"/>
<dbReference type="OrthoDB" id="10286967at2759"/>
<protein>
    <submittedName>
        <fullName evidence="2">Uncharacterized protein</fullName>
    </submittedName>
</protein>
<feature type="region of interest" description="Disordered" evidence="1">
    <location>
        <begin position="17"/>
        <end position="39"/>
    </location>
</feature>
<dbReference type="GeneID" id="20073146"/>
<name>K2GDS9_ENTNP</name>
<sequence length="214" mass="25187">MLVDQLIIPPMNNLPHHPFVDEKRRHKPRRNRKSFIKSRNHQSEQQCILIALLNLKFDILLEKPRKINTESLSFFKVLELIDGRNRINLKTLTDTKVQSLIKENQINGIDEKTIKRRLEVYKIMEHIHVLLDIAQSVGYKIKTNYGKRTTLRDNRLLESFEIDGLEVNNIDLDSRGRIIHEVLVNYSSQTSSGYSFIIKKENPKLQSILFKEFL</sequence>
<dbReference type="OMA" id="IMEHIHV"/>
<gene>
    <name evidence="2" type="ORF">ENU1_082290</name>
</gene>